<dbReference type="GO" id="GO:0006400">
    <property type="term" value="P:tRNA modification"/>
    <property type="evidence" value="ECO:0007669"/>
    <property type="project" value="TreeGrafter"/>
</dbReference>
<feature type="repeat" description="WD" evidence="6">
    <location>
        <begin position="242"/>
        <end position="264"/>
    </location>
</feature>
<comment type="subcellular location">
    <subcellularLocation>
        <location evidence="1">Nucleus</location>
    </subcellularLocation>
</comment>
<dbReference type="SMART" id="SM00320">
    <property type="entry name" value="WD40"/>
    <property type="match status" value="2"/>
</dbReference>
<evidence type="ECO:0000256" key="1">
    <source>
        <dbReference type="ARBA" id="ARBA00004123"/>
    </source>
</evidence>
<organism evidence="8">
    <name type="scientific">Ostreococcus mediterraneus</name>
    <dbReference type="NCBI Taxonomy" id="1486918"/>
    <lineage>
        <taxon>Eukaryota</taxon>
        <taxon>Viridiplantae</taxon>
        <taxon>Chlorophyta</taxon>
        <taxon>Mamiellophyceae</taxon>
        <taxon>Mamiellales</taxon>
        <taxon>Bathycoccaceae</taxon>
        <taxon>Ostreococcus</taxon>
    </lineage>
</organism>
<feature type="compositionally biased region" description="Basic residues" evidence="7">
    <location>
        <begin position="392"/>
        <end position="404"/>
    </location>
</feature>
<keyword evidence="3" id="KW-0819">tRNA processing</keyword>
<dbReference type="Pfam" id="PF00400">
    <property type="entry name" value="WD40"/>
    <property type="match status" value="2"/>
</dbReference>
<dbReference type="GO" id="GO:0005634">
    <property type="term" value="C:nucleus"/>
    <property type="evidence" value="ECO:0007669"/>
    <property type="project" value="UniProtKB-SubCell"/>
</dbReference>
<gene>
    <name evidence="8" type="ORF">OMED0929_LOCUS5225</name>
</gene>
<dbReference type="InterPro" id="IPR036322">
    <property type="entry name" value="WD40_repeat_dom_sf"/>
</dbReference>
<dbReference type="GO" id="GO:0043527">
    <property type="term" value="C:tRNA methyltransferase complex"/>
    <property type="evidence" value="ECO:0007669"/>
    <property type="project" value="TreeGrafter"/>
</dbReference>
<name>A0A7S0KN42_9CHLO</name>
<dbReference type="PANTHER" id="PTHR16288">
    <property type="entry name" value="WD40 REPEAT PROTEIN 4"/>
    <property type="match status" value="1"/>
</dbReference>
<evidence type="ECO:0000256" key="2">
    <source>
        <dbReference type="ARBA" id="ARBA00022574"/>
    </source>
</evidence>
<dbReference type="Gene3D" id="2.130.10.10">
    <property type="entry name" value="YVTN repeat-like/Quinoprotein amine dehydrogenase"/>
    <property type="match status" value="1"/>
</dbReference>
<dbReference type="AlphaFoldDB" id="A0A7S0KN42"/>
<evidence type="ECO:0000256" key="5">
    <source>
        <dbReference type="ARBA" id="ARBA00023242"/>
    </source>
</evidence>
<dbReference type="InterPro" id="IPR001680">
    <property type="entry name" value="WD40_rpt"/>
</dbReference>
<feature type="repeat" description="WD" evidence="6">
    <location>
        <begin position="74"/>
        <end position="115"/>
    </location>
</feature>
<reference evidence="8" key="1">
    <citation type="submission" date="2021-01" db="EMBL/GenBank/DDBJ databases">
        <authorList>
            <person name="Corre E."/>
            <person name="Pelletier E."/>
            <person name="Niang G."/>
            <person name="Scheremetjew M."/>
            <person name="Finn R."/>
            <person name="Kale V."/>
            <person name="Holt S."/>
            <person name="Cochrane G."/>
            <person name="Meng A."/>
            <person name="Brown T."/>
            <person name="Cohen L."/>
        </authorList>
    </citation>
    <scope>NUCLEOTIDE SEQUENCE</scope>
    <source>
        <strain evidence="8">Clade-D-RCC2572</strain>
    </source>
</reference>
<evidence type="ECO:0008006" key="9">
    <source>
        <dbReference type="Google" id="ProtNLM"/>
    </source>
</evidence>
<evidence type="ECO:0000256" key="4">
    <source>
        <dbReference type="ARBA" id="ARBA00022737"/>
    </source>
</evidence>
<evidence type="ECO:0000256" key="7">
    <source>
        <dbReference type="SAM" id="MobiDB-lite"/>
    </source>
</evidence>
<feature type="region of interest" description="Disordered" evidence="7">
    <location>
        <begin position="387"/>
        <end position="410"/>
    </location>
</feature>
<feature type="region of interest" description="Disordered" evidence="7">
    <location>
        <begin position="17"/>
        <end position="58"/>
    </location>
</feature>
<dbReference type="EMBL" id="HBEW01006174">
    <property type="protein sequence ID" value="CAD8585013.1"/>
    <property type="molecule type" value="Transcribed_RNA"/>
</dbReference>
<dbReference type="PROSITE" id="PS50294">
    <property type="entry name" value="WD_REPEATS_REGION"/>
    <property type="match status" value="1"/>
</dbReference>
<proteinExistence type="predicted"/>
<dbReference type="InterPro" id="IPR015943">
    <property type="entry name" value="WD40/YVTN_repeat-like_dom_sf"/>
</dbReference>
<evidence type="ECO:0000313" key="8">
    <source>
        <dbReference type="EMBL" id="CAD8585013.1"/>
    </source>
</evidence>
<keyword evidence="4" id="KW-0677">Repeat</keyword>
<evidence type="ECO:0000256" key="6">
    <source>
        <dbReference type="PROSITE-ProRule" id="PRU00221"/>
    </source>
</evidence>
<keyword evidence="5" id="KW-0539">Nucleus</keyword>
<protein>
    <recommendedName>
        <fullName evidence="9">WD repeat-containing protein 4 homolog</fullName>
    </recommendedName>
</protein>
<feature type="compositionally biased region" description="Acidic residues" evidence="7">
    <location>
        <begin position="21"/>
        <end position="39"/>
    </location>
</feature>
<keyword evidence="2 6" id="KW-0853">WD repeat</keyword>
<sequence length="410" mass="45573">MAYGTRVVVAEWRGMDGVRVDDDDDDDGEDDAMDSDDEYGGYSSSSSEDDIKRMKRRRERPLTPAKMIELKDDATPHTGIIRVFKVSDDGKWFITAGDDKMVKLWSTDSWTCARTVSMPKKVSAAAFTHDSKHYFCADKFGEVHSCAVDDRADPVLVLGHCSTIITDLECMAGGKTGYVLTGDRENKIRVSVMPKPEDRMRFPGSAPEIQSFCYAHTAHVSCVRKVVQKPKVMEEWTTKDTFISASADSYLRMWDAASGKETDPGAAIAFNNGTIVDVATRYEGSHVAVALEGRDTLGVVHLTQFRGVPKLFLVGWGPKWQHAPQSIKFDRQMLLFGVGLKTNDDGSTSAVLMREGKVLDGLEITLSADEAAGKSLTTCFTKKIMSEDQRNSRKKDRRDVKLKRKAEEQL</sequence>
<dbReference type="PANTHER" id="PTHR16288:SF0">
    <property type="entry name" value="TRNA (GUANINE-N(7)-)-METHYLTRANSFERASE NON-CATALYTIC SUBUNIT WDR4"/>
    <property type="match status" value="1"/>
</dbReference>
<dbReference type="SUPFAM" id="SSF50978">
    <property type="entry name" value="WD40 repeat-like"/>
    <property type="match status" value="1"/>
</dbReference>
<evidence type="ECO:0000256" key="3">
    <source>
        <dbReference type="ARBA" id="ARBA00022694"/>
    </source>
</evidence>
<accession>A0A7S0KN42</accession>
<dbReference type="GO" id="GO:0005829">
    <property type="term" value="C:cytosol"/>
    <property type="evidence" value="ECO:0007669"/>
    <property type="project" value="TreeGrafter"/>
</dbReference>
<dbReference type="GO" id="GO:0036265">
    <property type="term" value="P:RNA (guanine-N7)-methylation"/>
    <property type="evidence" value="ECO:0007669"/>
    <property type="project" value="InterPro"/>
</dbReference>
<dbReference type="InterPro" id="IPR028884">
    <property type="entry name" value="Trm82"/>
</dbReference>
<dbReference type="PROSITE" id="PS50082">
    <property type="entry name" value="WD_REPEATS_2"/>
    <property type="match status" value="2"/>
</dbReference>